<evidence type="ECO:0000313" key="1">
    <source>
        <dbReference type="EMBL" id="KAJ8666454.1"/>
    </source>
</evidence>
<comment type="caution">
    <text evidence="1">The sequence shown here is derived from an EMBL/GenBank/DDBJ whole genome shotgun (WGS) entry which is preliminary data.</text>
</comment>
<proteinExistence type="predicted"/>
<organism evidence="1 2">
    <name type="scientific">Eretmocerus hayati</name>
    <dbReference type="NCBI Taxonomy" id="131215"/>
    <lineage>
        <taxon>Eukaryota</taxon>
        <taxon>Metazoa</taxon>
        <taxon>Ecdysozoa</taxon>
        <taxon>Arthropoda</taxon>
        <taxon>Hexapoda</taxon>
        <taxon>Insecta</taxon>
        <taxon>Pterygota</taxon>
        <taxon>Neoptera</taxon>
        <taxon>Endopterygota</taxon>
        <taxon>Hymenoptera</taxon>
        <taxon>Apocrita</taxon>
        <taxon>Proctotrupomorpha</taxon>
        <taxon>Chalcidoidea</taxon>
        <taxon>Aphelinidae</taxon>
        <taxon>Aphelininae</taxon>
        <taxon>Eretmocerus</taxon>
    </lineage>
</organism>
<protein>
    <submittedName>
        <fullName evidence="1">Uncharacterized protein</fullName>
    </submittedName>
</protein>
<sequence>MHPSIAECIYSFQKSIEELSGVIATLKNVSSDVDNLRSRVDEIGQVASQIPAIVEDIANLKKSSTSEISEIKDRVNKLEHNAGSASQSACNVDALTLEIQDRNSRMKNLIMFNVPENQEQDSTLDLAAVKNNLKKIKHIKLDRIKVHRIGSAEGTNKPRPILAELSSRSGVMKVLGNKSYLPKPIAVSTDRTKAQREQLNSVRAEAERINGEKGSRCKTVKYVGGVPTIVDYSPPPQGWGGKGTPRSHPQGPKGARA</sequence>
<reference evidence="1" key="1">
    <citation type="submission" date="2023-04" db="EMBL/GenBank/DDBJ databases">
        <title>A chromosome-level genome assembly of the parasitoid wasp Eretmocerus hayati.</title>
        <authorList>
            <person name="Zhong Y."/>
            <person name="Liu S."/>
            <person name="Liu Y."/>
        </authorList>
    </citation>
    <scope>NUCLEOTIDE SEQUENCE</scope>
    <source>
        <strain evidence="1">ZJU_SS_LIU_2023</strain>
    </source>
</reference>
<gene>
    <name evidence="1" type="ORF">QAD02_008116</name>
</gene>
<evidence type="ECO:0000313" key="2">
    <source>
        <dbReference type="Proteomes" id="UP001239111"/>
    </source>
</evidence>
<name>A0ACC2N7Z5_9HYME</name>
<dbReference type="Proteomes" id="UP001239111">
    <property type="component" value="Chromosome 4"/>
</dbReference>
<dbReference type="EMBL" id="CM056744">
    <property type="protein sequence ID" value="KAJ8666454.1"/>
    <property type="molecule type" value="Genomic_DNA"/>
</dbReference>
<keyword evidence="2" id="KW-1185">Reference proteome</keyword>
<accession>A0ACC2N7Z5</accession>